<dbReference type="RefSeq" id="WP_011125050.1">
    <property type="nucleotide sequence ID" value="NC_005042.1"/>
</dbReference>
<organism evidence="1 2">
    <name type="scientific">Prochlorococcus marinus (strain SARG / CCMP1375 / SS120)</name>
    <dbReference type="NCBI Taxonomy" id="167539"/>
    <lineage>
        <taxon>Bacteria</taxon>
        <taxon>Bacillati</taxon>
        <taxon>Cyanobacteriota</taxon>
        <taxon>Cyanophyceae</taxon>
        <taxon>Synechococcales</taxon>
        <taxon>Prochlorococcaceae</taxon>
        <taxon>Prochlorococcus</taxon>
    </lineage>
</organism>
<dbReference type="KEGG" id="pma:Pro_0898"/>
<sequence>MSNYSNEQPEPILTFDGKRYNINNLPNELKEIVKGLQISDNQLRLYEDTLKVLAIGRQSLAKQLNEKLKDIDPIP</sequence>
<proteinExistence type="predicted"/>
<name>Q7VC44_PROMA</name>
<reference evidence="1 2" key="1">
    <citation type="journal article" date="2003" name="Proc. Natl. Acad. Sci. U.S.A.">
        <title>Genome sequence of the cyanobacterium Prochlorococcus marinus SS120, a nearly minimal oxyphototrophic genome.</title>
        <authorList>
            <person name="Dufresne A."/>
            <person name="Salanoubat M."/>
            <person name="Partensky F."/>
            <person name="Artiguenave F."/>
            <person name="Axmann I.M."/>
            <person name="Barbe V."/>
            <person name="Duprat S."/>
            <person name="Galperin M.Y."/>
            <person name="Koonin E.V."/>
            <person name="Le Gall F."/>
            <person name="Makarova K.S."/>
            <person name="Ostrowski M."/>
            <person name="Oztas S."/>
            <person name="Robert C."/>
            <person name="Rogozin I.B."/>
            <person name="Scanlan D.J."/>
            <person name="Tandeau de Marsac N."/>
            <person name="Weissenbach J."/>
            <person name="Wincker P."/>
            <person name="Wolf Y.I."/>
            <person name="Hess W.R."/>
        </authorList>
    </citation>
    <scope>NUCLEOTIDE SEQUENCE [LARGE SCALE GENOMIC DNA]</scope>
    <source>
        <strain evidence="2">SARG / CCMP1375 / SS120</strain>
    </source>
</reference>
<gene>
    <name evidence="1" type="ordered locus">Pro_0898</name>
</gene>
<dbReference type="InterPro" id="IPR045615">
    <property type="entry name" value="DUF6447"/>
</dbReference>
<evidence type="ECO:0000313" key="2">
    <source>
        <dbReference type="Proteomes" id="UP000001420"/>
    </source>
</evidence>
<dbReference type="Proteomes" id="UP000001420">
    <property type="component" value="Chromosome"/>
</dbReference>
<dbReference type="HOGENOM" id="CLU_180037_0_0_3"/>
<dbReference type="eggNOG" id="ENOG5034473">
    <property type="taxonomic scope" value="Bacteria"/>
</dbReference>
<protein>
    <submittedName>
        <fullName evidence="1">Uncharacterized protein</fullName>
    </submittedName>
</protein>
<keyword evidence="2" id="KW-1185">Reference proteome</keyword>
<dbReference type="PATRIC" id="fig|167539.5.peg.945"/>
<dbReference type="STRING" id="167539.Pro_0898"/>
<evidence type="ECO:0000313" key="1">
    <source>
        <dbReference type="EMBL" id="AAP99942.1"/>
    </source>
</evidence>
<dbReference type="EnsemblBacteria" id="AAP99942">
    <property type="protein sequence ID" value="AAP99942"/>
    <property type="gene ID" value="Pro_0898"/>
</dbReference>
<dbReference type="OrthoDB" id="559265at2"/>
<dbReference type="AlphaFoldDB" id="Q7VC44"/>
<dbReference type="EMBL" id="AE017126">
    <property type="protein sequence ID" value="AAP99942.1"/>
    <property type="molecule type" value="Genomic_DNA"/>
</dbReference>
<dbReference type="Pfam" id="PF20045">
    <property type="entry name" value="DUF6447"/>
    <property type="match status" value="1"/>
</dbReference>
<accession>Q7VC44</accession>